<reference evidence="1 2" key="1">
    <citation type="submission" date="2019-05" db="EMBL/GenBank/DDBJ databases">
        <title>Another draft genome of Portunus trituberculatus and its Hox gene families provides insights of decapod evolution.</title>
        <authorList>
            <person name="Jeong J.-H."/>
            <person name="Song I."/>
            <person name="Kim S."/>
            <person name="Choi T."/>
            <person name="Kim D."/>
            <person name="Ryu S."/>
            <person name="Kim W."/>
        </authorList>
    </citation>
    <scope>NUCLEOTIDE SEQUENCE [LARGE SCALE GENOMIC DNA]</scope>
    <source>
        <tissue evidence="1">Muscle</tissue>
    </source>
</reference>
<dbReference type="AlphaFoldDB" id="A0A5B7CX12"/>
<name>A0A5B7CX12_PORTR</name>
<evidence type="ECO:0000313" key="2">
    <source>
        <dbReference type="Proteomes" id="UP000324222"/>
    </source>
</evidence>
<evidence type="ECO:0000313" key="1">
    <source>
        <dbReference type="EMBL" id="MPC14367.1"/>
    </source>
</evidence>
<gene>
    <name evidence="1" type="ORF">E2C01_007132</name>
</gene>
<dbReference type="Proteomes" id="UP000324222">
    <property type="component" value="Unassembled WGS sequence"/>
</dbReference>
<sequence>MKKQGGSSATDTLLGEALLDEVFVGSLGSFDKSTYSYKIHYPTCKGWTQKKWDCESGLSRMSKSPRSCNVLKKAHMFSPSHQAVLEKET</sequence>
<dbReference type="EMBL" id="VSRR010000346">
    <property type="protein sequence ID" value="MPC14367.1"/>
    <property type="molecule type" value="Genomic_DNA"/>
</dbReference>
<accession>A0A5B7CX12</accession>
<keyword evidence="2" id="KW-1185">Reference proteome</keyword>
<organism evidence="1 2">
    <name type="scientific">Portunus trituberculatus</name>
    <name type="common">Swimming crab</name>
    <name type="synonym">Neptunus trituberculatus</name>
    <dbReference type="NCBI Taxonomy" id="210409"/>
    <lineage>
        <taxon>Eukaryota</taxon>
        <taxon>Metazoa</taxon>
        <taxon>Ecdysozoa</taxon>
        <taxon>Arthropoda</taxon>
        <taxon>Crustacea</taxon>
        <taxon>Multicrustacea</taxon>
        <taxon>Malacostraca</taxon>
        <taxon>Eumalacostraca</taxon>
        <taxon>Eucarida</taxon>
        <taxon>Decapoda</taxon>
        <taxon>Pleocyemata</taxon>
        <taxon>Brachyura</taxon>
        <taxon>Eubrachyura</taxon>
        <taxon>Portunoidea</taxon>
        <taxon>Portunidae</taxon>
        <taxon>Portuninae</taxon>
        <taxon>Portunus</taxon>
    </lineage>
</organism>
<proteinExistence type="predicted"/>
<protein>
    <submittedName>
        <fullName evidence="1">Uncharacterized protein</fullName>
    </submittedName>
</protein>
<comment type="caution">
    <text evidence="1">The sequence shown here is derived from an EMBL/GenBank/DDBJ whole genome shotgun (WGS) entry which is preliminary data.</text>
</comment>